<reference evidence="1" key="1">
    <citation type="journal article" date="2015" name="Genome Announc.">
        <title>Draft Genome Sequence of Bacteroidales Strain TBC1, a Novel Isolate from a Methanogenic Wastewater Treatment System.</title>
        <authorList>
            <person name="Tourlousse D.M."/>
            <person name="Matsuura N."/>
            <person name="Sun L."/>
            <person name="Toyonaga M."/>
            <person name="Kuroda K."/>
            <person name="Ohashi A."/>
            <person name="Cruz R."/>
            <person name="Yamaguchi T."/>
            <person name="Sekiguchi Y."/>
        </authorList>
    </citation>
    <scope>NUCLEOTIDE SEQUENCE [LARGE SCALE GENOMIC DNA]</scope>
    <source>
        <strain evidence="1">TBC1</strain>
    </source>
</reference>
<protein>
    <submittedName>
        <fullName evidence="1">Uncharacterized protein</fullName>
    </submittedName>
</protein>
<evidence type="ECO:0000313" key="1">
    <source>
        <dbReference type="EMBL" id="GAP44008.1"/>
    </source>
</evidence>
<dbReference type="RefSeq" id="WP_062042078.1">
    <property type="nucleotide sequence ID" value="NZ_DF968182.1"/>
</dbReference>
<gene>
    <name evidence="1" type="ORF">TBC1_112167</name>
</gene>
<sequence>MKILNVTIKLLIVLVFITASCKKEDNKPDIKISKVVIDDIMEMDYNDSILYAGLATMSYKVQFKTEPYNSKIYYDIDSKGFKAMDSTGISIDSTVRKLSYYAEAPGYNRTAILSIGFDFSKNDTIRGFHISMPYDSYALYINYLSNQRGTLNYAIFSLTGDKILSGESFITVSSGVLLLDLSGIQSGEYIIRLNFGESTMSKNITIGTGG</sequence>
<organism evidence="1">
    <name type="scientific">Lentimicrobium saccharophilum</name>
    <dbReference type="NCBI Taxonomy" id="1678841"/>
    <lineage>
        <taxon>Bacteria</taxon>
        <taxon>Pseudomonadati</taxon>
        <taxon>Bacteroidota</taxon>
        <taxon>Bacteroidia</taxon>
        <taxon>Bacteroidales</taxon>
        <taxon>Lentimicrobiaceae</taxon>
        <taxon>Lentimicrobium</taxon>
    </lineage>
</organism>
<accession>A0A0S7C4E9</accession>
<dbReference type="AlphaFoldDB" id="A0A0S7C4E9"/>
<keyword evidence="2" id="KW-1185">Reference proteome</keyword>
<name>A0A0S7C4E9_9BACT</name>
<dbReference type="Proteomes" id="UP000053091">
    <property type="component" value="Unassembled WGS sequence"/>
</dbReference>
<dbReference type="EMBL" id="DF968182">
    <property type="protein sequence ID" value="GAP44008.1"/>
    <property type="molecule type" value="Genomic_DNA"/>
</dbReference>
<dbReference type="STRING" id="1678841.TBC1_112167"/>
<evidence type="ECO:0000313" key="2">
    <source>
        <dbReference type="Proteomes" id="UP000053091"/>
    </source>
</evidence>
<proteinExistence type="predicted"/>
<dbReference type="PROSITE" id="PS51257">
    <property type="entry name" value="PROKAR_LIPOPROTEIN"/>
    <property type="match status" value="1"/>
</dbReference>